<evidence type="ECO:0000313" key="3">
    <source>
        <dbReference type="Proteomes" id="UP000199513"/>
    </source>
</evidence>
<keyword evidence="1" id="KW-0175">Coiled coil</keyword>
<keyword evidence="3" id="KW-1185">Reference proteome</keyword>
<gene>
    <name evidence="2" type="ORF">SAMN04488541_100337</name>
</gene>
<dbReference type="AlphaFoldDB" id="A0A1I2BJ30"/>
<evidence type="ECO:0000256" key="1">
    <source>
        <dbReference type="SAM" id="Coils"/>
    </source>
</evidence>
<dbReference type="EMBL" id="FONY01000003">
    <property type="protein sequence ID" value="SFE56181.1"/>
    <property type="molecule type" value="Genomic_DNA"/>
</dbReference>
<feature type="coiled-coil region" evidence="1">
    <location>
        <begin position="30"/>
        <end position="85"/>
    </location>
</feature>
<accession>A0A1I2BJ30</accession>
<organism evidence="2 3">
    <name type="scientific">Thermoflexibacter ruber</name>
    <dbReference type="NCBI Taxonomy" id="1003"/>
    <lineage>
        <taxon>Bacteria</taxon>
        <taxon>Pseudomonadati</taxon>
        <taxon>Bacteroidota</taxon>
        <taxon>Cytophagia</taxon>
        <taxon>Cytophagales</taxon>
        <taxon>Thermoflexibacteraceae</taxon>
        <taxon>Thermoflexibacter</taxon>
    </lineage>
</organism>
<sequence length="105" mass="12036">MNEKQNETQHCLHEEVVYLKEQLAAQKCMLSDALAYSNELQKEVAHLKEQLSLHQSKLIDTESYSKKLEEKLSQLAYLIKTLNSQVAEIGNTLQNLDDCIDKAED</sequence>
<evidence type="ECO:0000313" key="2">
    <source>
        <dbReference type="EMBL" id="SFE56181.1"/>
    </source>
</evidence>
<protein>
    <submittedName>
        <fullName evidence="2">Uncharacterized protein</fullName>
    </submittedName>
</protein>
<dbReference type="Proteomes" id="UP000199513">
    <property type="component" value="Unassembled WGS sequence"/>
</dbReference>
<name>A0A1I2BJ30_9BACT</name>
<dbReference type="RefSeq" id="WP_091539285.1">
    <property type="nucleotide sequence ID" value="NZ_FONY01000003.1"/>
</dbReference>
<dbReference type="STRING" id="1003.SAMN04488541_100337"/>
<reference evidence="2 3" key="1">
    <citation type="submission" date="2016-10" db="EMBL/GenBank/DDBJ databases">
        <authorList>
            <person name="de Groot N.N."/>
        </authorList>
    </citation>
    <scope>NUCLEOTIDE SEQUENCE [LARGE SCALE GENOMIC DNA]</scope>
    <source>
        <strain>GEY</strain>
        <strain evidence="3">DSM 9560</strain>
    </source>
</reference>
<proteinExistence type="predicted"/>